<evidence type="ECO:0000313" key="2">
    <source>
        <dbReference type="EMBL" id="GGE64353.1"/>
    </source>
</evidence>
<dbReference type="InterPro" id="IPR021976">
    <property type="entry name" value="Amidase_C"/>
</dbReference>
<dbReference type="InterPro" id="IPR050695">
    <property type="entry name" value="N-acetylmuramoyl_amidase_3"/>
</dbReference>
<organism evidence="2 3">
    <name type="scientific">Priestia taiwanensis</name>
    <dbReference type="NCBI Taxonomy" id="1347902"/>
    <lineage>
        <taxon>Bacteria</taxon>
        <taxon>Bacillati</taxon>
        <taxon>Bacillota</taxon>
        <taxon>Bacilli</taxon>
        <taxon>Bacillales</taxon>
        <taxon>Bacillaceae</taxon>
        <taxon>Priestia</taxon>
    </lineage>
</organism>
<dbReference type="SMART" id="SM00646">
    <property type="entry name" value="Ami_3"/>
    <property type="match status" value="1"/>
</dbReference>
<dbReference type="Pfam" id="PF12123">
    <property type="entry name" value="CBD_PlyG"/>
    <property type="match status" value="1"/>
</dbReference>
<evidence type="ECO:0000313" key="3">
    <source>
        <dbReference type="Proteomes" id="UP000605259"/>
    </source>
</evidence>
<dbReference type="PANTHER" id="PTHR30404">
    <property type="entry name" value="N-ACETYLMURAMOYL-L-ALANINE AMIDASE"/>
    <property type="match status" value="1"/>
</dbReference>
<dbReference type="SUPFAM" id="SSF53187">
    <property type="entry name" value="Zn-dependent exopeptidases"/>
    <property type="match status" value="1"/>
</dbReference>
<dbReference type="Proteomes" id="UP000605259">
    <property type="component" value="Unassembled WGS sequence"/>
</dbReference>
<accession>A0A917APJ5</accession>
<dbReference type="RefSeq" id="WP_188387594.1">
    <property type="nucleotide sequence ID" value="NZ_BMFK01000001.1"/>
</dbReference>
<sequence length="247" mass="27109">MTYALVTSHAGHTVGGGARGSGYEESVVARQFNDLLIKAFKSVGQSVIDTTDNIGKTQSQNLANLVRSCNAHPKNGRLDISLHLNAGGGTGVEVFYYDQKELANNIAKAISDVTGLRNRGGKVNKGLYVLARTNAPAILIELGFIDNASDMSILMNKMQEVVNAIVRVVTSKEVQVKSKTKVIETGGLNPQAIKDVSEYFLSHGWWANIRFRDGMATAETGGLRDEALEDFKKWMDNRGWWYQEKEV</sequence>
<reference evidence="2" key="2">
    <citation type="submission" date="2020-09" db="EMBL/GenBank/DDBJ databases">
        <authorList>
            <person name="Sun Q."/>
            <person name="Zhou Y."/>
        </authorList>
    </citation>
    <scope>NUCLEOTIDE SEQUENCE</scope>
    <source>
        <strain evidence="2">CGMCC 1.12698</strain>
    </source>
</reference>
<keyword evidence="3" id="KW-1185">Reference proteome</keyword>
<dbReference type="Pfam" id="PF01520">
    <property type="entry name" value="Amidase_3"/>
    <property type="match status" value="1"/>
</dbReference>
<gene>
    <name evidence="2" type="ORF">GCM10007140_13210</name>
</gene>
<dbReference type="InterPro" id="IPR002508">
    <property type="entry name" value="MurNAc-LAA_cat"/>
</dbReference>
<feature type="domain" description="MurNAc-LAA" evidence="1">
    <location>
        <begin position="68"/>
        <end position="170"/>
    </location>
</feature>
<dbReference type="Gene3D" id="3.40.630.40">
    <property type="entry name" value="Zn-dependent exopeptidases"/>
    <property type="match status" value="1"/>
</dbReference>
<dbReference type="PANTHER" id="PTHR30404:SF8">
    <property type="entry name" value="AUTOLYSIN PH-RELATED"/>
    <property type="match status" value="1"/>
</dbReference>
<dbReference type="AlphaFoldDB" id="A0A917APJ5"/>
<dbReference type="GO" id="GO:0008745">
    <property type="term" value="F:N-acetylmuramoyl-L-alanine amidase activity"/>
    <property type="evidence" value="ECO:0007669"/>
    <property type="project" value="InterPro"/>
</dbReference>
<comment type="caution">
    <text evidence="2">The sequence shown here is derived from an EMBL/GenBank/DDBJ whole genome shotgun (WGS) entry which is preliminary data.</text>
</comment>
<dbReference type="GO" id="GO:0009253">
    <property type="term" value="P:peptidoglycan catabolic process"/>
    <property type="evidence" value="ECO:0007669"/>
    <property type="project" value="InterPro"/>
</dbReference>
<evidence type="ECO:0000259" key="1">
    <source>
        <dbReference type="SMART" id="SM00646"/>
    </source>
</evidence>
<name>A0A917APJ5_9BACI</name>
<dbReference type="CDD" id="cd02696">
    <property type="entry name" value="MurNAc-LAA"/>
    <property type="match status" value="1"/>
</dbReference>
<proteinExistence type="predicted"/>
<reference evidence="2" key="1">
    <citation type="journal article" date="2014" name="Int. J. Syst. Evol. Microbiol.">
        <title>Complete genome sequence of Corynebacterium casei LMG S-19264T (=DSM 44701T), isolated from a smear-ripened cheese.</title>
        <authorList>
            <consortium name="US DOE Joint Genome Institute (JGI-PGF)"/>
            <person name="Walter F."/>
            <person name="Albersmeier A."/>
            <person name="Kalinowski J."/>
            <person name="Ruckert C."/>
        </authorList>
    </citation>
    <scope>NUCLEOTIDE SEQUENCE</scope>
    <source>
        <strain evidence="2">CGMCC 1.12698</strain>
    </source>
</reference>
<dbReference type="EMBL" id="BMFK01000001">
    <property type="protein sequence ID" value="GGE64353.1"/>
    <property type="molecule type" value="Genomic_DNA"/>
</dbReference>
<dbReference type="GO" id="GO:0030288">
    <property type="term" value="C:outer membrane-bounded periplasmic space"/>
    <property type="evidence" value="ECO:0007669"/>
    <property type="project" value="TreeGrafter"/>
</dbReference>
<protein>
    <submittedName>
        <fullName evidence="2">N-acetylmuramoyl-L-alanine amidase</fullName>
    </submittedName>
</protein>